<dbReference type="RefSeq" id="WP_014969568.1">
    <property type="nucleotide sequence ID" value="NZ_JASBQV010000026.1"/>
</dbReference>
<accession>A0ABT6R4Y2</accession>
<reference evidence="1 2" key="1">
    <citation type="submission" date="2023-04" db="EMBL/GenBank/DDBJ databases">
        <title>Antarctic isolates genomes.</title>
        <authorList>
            <person name="Dimov S.G."/>
        </authorList>
    </citation>
    <scope>NUCLEOTIDE SEQUENCE [LARGE SCALE GENOMIC DNA]</scope>
    <source>
        <strain evidence="1 2">AL19</strain>
    </source>
</reference>
<gene>
    <name evidence="1" type="ORF">QK289_13435</name>
</gene>
<evidence type="ECO:0000313" key="1">
    <source>
        <dbReference type="EMBL" id="MDI3236014.1"/>
    </source>
</evidence>
<dbReference type="EMBL" id="JASBQV010000026">
    <property type="protein sequence ID" value="MDI3236014.1"/>
    <property type="molecule type" value="Genomic_DNA"/>
</dbReference>
<proteinExistence type="predicted"/>
<name>A0ABT6R4Y2_9BACL</name>
<keyword evidence="2" id="KW-1185">Reference proteome</keyword>
<dbReference type="Proteomes" id="UP001243286">
    <property type="component" value="Unassembled WGS sequence"/>
</dbReference>
<evidence type="ECO:0000313" key="2">
    <source>
        <dbReference type="Proteomes" id="UP001243286"/>
    </source>
</evidence>
<comment type="caution">
    <text evidence="1">The sequence shown here is derived from an EMBL/GenBank/DDBJ whole genome shotgun (WGS) entry which is preliminary data.</text>
</comment>
<organism evidence="1 2">
    <name type="scientific">Exiguobacterium antarcticum</name>
    <dbReference type="NCBI Taxonomy" id="132920"/>
    <lineage>
        <taxon>Bacteria</taxon>
        <taxon>Bacillati</taxon>
        <taxon>Bacillota</taxon>
        <taxon>Bacilli</taxon>
        <taxon>Bacillales</taxon>
        <taxon>Bacillales Family XII. Incertae Sedis</taxon>
        <taxon>Exiguobacterium</taxon>
    </lineage>
</organism>
<sequence length="149" mass="17559">MELYCRVCTYHQSIEVGQKEEWKSFPSMLTYGIEHYTSALPFLFVPPYQEPLVSRQQIDDRMRADLIRAYHAHIDEIEEGWVPHQYDLFQCPSCHAISTRFWCALFLKKEIIEPTHQCERDGFVLTRLSLDDVAHTPCPNCCEQALHIR</sequence>
<protein>
    <submittedName>
        <fullName evidence="1">Uncharacterized protein</fullName>
    </submittedName>
</protein>